<evidence type="ECO:0000313" key="1">
    <source>
        <dbReference type="EMBL" id="KAK3760366.1"/>
    </source>
</evidence>
<reference evidence="1" key="1">
    <citation type="journal article" date="2023" name="G3 (Bethesda)">
        <title>A reference genome for the long-term kleptoplast-retaining sea slug Elysia crispata morphotype clarki.</title>
        <authorList>
            <person name="Eastman K.E."/>
            <person name="Pendleton A.L."/>
            <person name="Shaikh M.A."/>
            <person name="Suttiyut T."/>
            <person name="Ogas R."/>
            <person name="Tomko P."/>
            <person name="Gavelis G."/>
            <person name="Widhalm J.R."/>
            <person name="Wisecaver J.H."/>
        </authorList>
    </citation>
    <scope>NUCLEOTIDE SEQUENCE</scope>
    <source>
        <strain evidence="1">ECLA1</strain>
    </source>
</reference>
<evidence type="ECO:0000313" key="2">
    <source>
        <dbReference type="Proteomes" id="UP001283361"/>
    </source>
</evidence>
<dbReference type="EMBL" id="JAWDGP010004992">
    <property type="protein sequence ID" value="KAK3760366.1"/>
    <property type="molecule type" value="Genomic_DNA"/>
</dbReference>
<organism evidence="1 2">
    <name type="scientific">Elysia crispata</name>
    <name type="common">lettuce slug</name>
    <dbReference type="NCBI Taxonomy" id="231223"/>
    <lineage>
        <taxon>Eukaryota</taxon>
        <taxon>Metazoa</taxon>
        <taxon>Spiralia</taxon>
        <taxon>Lophotrochozoa</taxon>
        <taxon>Mollusca</taxon>
        <taxon>Gastropoda</taxon>
        <taxon>Heterobranchia</taxon>
        <taxon>Euthyneura</taxon>
        <taxon>Panpulmonata</taxon>
        <taxon>Sacoglossa</taxon>
        <taxon>Placobranchoidea</taxon>
        <taxon>Plakobranchidae</taxon>
        <taxon>Elysia</taxon>
    </lineage>
</organism>
<name>A0AAE1D7N8_9GAST</name>
<sequence length="100" mass="11265">MLQGSATYCGSCLSPSSQSIAVFGENGCWIPRQISVKRTKQREREMGDVAQNGSLSDGFTKTFWPPHINMTVQHARPGHRYQWSPLWTSSMTMVNGYDDH</sequence>
<gene>
    <name evidence="1" type="ORF">RRG08_007111</name>
</gene>
<keyword evidence="2" id="KW-1185">Reference proteome</keyword>
<dbReference type="AlphaFoldDB" id="A0AAE1D7N8"/>
<proteinExistence type="predicted"/>
<comment type="caution">
    <text evidence="1">The sequence shown here is derived from an EMBL/GenBank/DDBJ whole genome shotgun (WGS) entry which is preliminary data.</text>
</comment>
<dbReference type="Proteomes" id="UP001283361">
    <property type="component" value="Unassembled WGS sequence"/>
</dbReference>
<protein>
    <submittedName>
        <fullName evidence="1">Uncharacterized protein</fullName>
    </submittedName>
</protein>
<accession>A0AAE1D7N8</accession>